<accession>A0A1I7G7H9</accession>
<name>A0A1I7G7H9_9GAMM</name>
<protein>
    <submittedName>
        <fullName evidence="1">Uncharacterized protein</fullName>
    </submittedName>
</protein>
<dbReference type="STRING" id="463301.SAMN04487955_102315"/>
<organism evidence="1 2">
    <name type="scientific">Halomonas korlensis</name>
    <dbReference type="NCBI Taxonomy" id="463301"/>
    <lineage>
        <taxon>Bacteria</taxon>
        <taxon>Pseudomonadati</taxon>
        <taxon>Pseudomonadota</taxon>
        <taxon>Gammaproteobacteria</taxon>
        <taxon>Oceanospirillales</taxon>
        <taxon>Halomonadaceae</taxon>
        <taxon>Halomonas</taxon>
    </lineage>
</organism>
<gene>
    <name evidence="1" type="ORF">SAMN04487955_102315</name>
</gene>
<evidence type="ECO:0000313" key="2">
    <source>
        <dbReference type="Proteomes" id="UP000198693"/>
    </source>
</evidence>
<proteinExistence type="predicted"/>
<sequence>MTLTALAINCTLKPTPADSSCALLLGNVLSELERHGGQWQDDSRRGLRHQARSDF</sequence>
<dbReference type="EMBL" id="FPBP01000002">
    <property type="protein sequence ID" value="SFU44373.1"/>
    <property type="molecule type" value="Genomic_DNA"/>
</dbReference>
<dbReference type="AlphaFoldDB" id="A0A1I7G7H9"/>
<reference evidence="2" key="1">
    <citation type="submission" date="2016-10" db="EMBL/GenBank/DDBJ databases">
        <authorList>
            <person name="Varghese N."/>
            <person name="Submissions S."/>
        </authorList>
    </citation>
    <scope>NUCLEOTIDE SEQUENCE [LARGE SCALE GENOMIC DNA]</scope>
    <source>
        <strain evidence="2">CGMCC 1.6981</strain>
    </source>
</reference>
<keyword evidence="2" id="KW-1185">Reference proteome</keyword>
<dbReference type="Proteomes" id="UP000198693">
    <property type="component" value="Unassembled WGS sequence"/>
</dbReference>
<evidence type="ECO:0000313" key="1">
    <source>
        <dbReference type="EMBL" id="SFU44373.1"/>
    </source>
</evidence>